<evidence type="ECO:0000313" key="1">
    <source>
        <dbReference type="EMBL" id="KJY02150.1"/>
    </source>
</evidence>
<dbReference type="InterPro" id="IPR023393">
    <property type="entry name" value="START-like_dom_sf"/>
</dbReference>
<proteinExistence type="predicted"/>
<organism evidence="1 2">
    <name type="scientific">Zymoseptoria brevis</name>
    <dbReference type="NCBI Taxonomy" id="1047168"/>
    <lineage>
        <taxon>Eukaryota</taxon>
        <taxon>Fungi</taxon>
        <taxon>Dikarya</taxon>
        <taxon>Ascomycota</taxon>
        <taxon>Pezizomycotina</taxon>
        <taxon>Dothideomycetes</taxon>
        <taxon>Dothideomycetidae</taxon>
        <taxon>Mycosphaerellales</taxon>
        <taxon>Mycosphaerellaceae</taxon>
        <taxon>Zymoseptoria</taxon>
    </lineage>
</organism>
<dbReference type="EMBL" id="LAFY01000099">
    <property type="protein sequence ID" value="KJY02150.1"/>
    <property type="molecule type" value="Genomic_DNA"/>
</dbReference>
<keyword evidence="2" id="KW-1185">Reference proteome</keyword>
<dbReference type="SUPFAM" id="SSF55961">
    <property type="entry name" value="Bet v1-like"/>
    <property type="match status" value="1"/>
</dbReference>
<comment type="caution">
    <text evidence="1">The sequence shown here is derived from an EMBL/GenBank/DDBJ whole genome shotgun (WGS) entry which is preliminary data.</text>
</comment>
<evidence type="ECO:0000313" key="2">
    <source>
        <dbReference type="Proteomes" id="UP000033647"/>
    </source>
</evidence>
<reference evidence="1 2" key="1">
    <citation type="submission" date="2015-03" db="EMBL/GenBank/DDBJ databases">
        <title>RNA-seq based gene annotation and comparative genomics of four Zymoseptoria species reveal species-specific pathogenicity related genes and transposable element activity.</title>
        <authorList>
            <person name="Grandaubert J."/>
            <person name="Bhattacharyya A."/>
            <person name="Stukenbrock E.H."/>
        </authorList>
    </citation>
    <scope>NUCLEOTIDE SEQUENCE [LARGE SCALE GENOMIC DNA]</scope>
    <source>
        <strain evidence="1 2">Zb18110</strain>
    </source>
</reference>
<sequence>MSDDQNFTCNVSYSAPANSDNTPSAQRLTVAELWQGIKRGARNPNDFGEFVRNVEILEEHGSCLIREMSIGDGAVHLKNGDNIVQEVTVVPPLYVQSVTRGTGARTIMLAGHSADEGDVGDGSHSPYLTLIYELKMGEDGPAPGSVEALKIEKHYKELAVNMVRGSIAKIRAWKMEGKLEQWRRQDLELEVSRL</sequence>
<dbReference type="Proteomes" id="UP000033647">
    <property type="component" value="Unassembled WGS sequence"/>
</dbReference>
<dbReference type="InterPro" id="IPR015075">
    <property type="entry name" value="AtaL"/>
</dbReference>
<accession>A0A0F4GXI2</accession>
<dbReference type="Gene3D" id="3.30.530.20">
    <property type="match status" value="1"/>
</dbReference>
<name>A0A0F4GXI2_9PEZI</name>
<dbReference type="Pfam" id="PF08982">
    <property type="entry name" value="AtaL"/>
    <property type="match status" value="1"/>
</dbReference>
<gene>
    <name evidence="1" type="ORF">TI39_contig102g00001</name>
</gene>
<dbReference type="STRING" id="1047168.A0A0F4GXI2"/>
<protein>
    <submittedName>
        <fullName evidence="1">Bet v1-like protein</fullName>
    </submittedName>
</protein>
<dbReference type="AlphaFoldDB" id="A0A0F4GXI2"/>
<dbReference type="OrthoDB" id="2320332at2759"/>